<feature type="transmembrane region" description="Helical" evidence="8">
    <location>
        <begin position="126"/>
        <end position="149"/>
    </location>
</feature>
<dbReference type="Pfam" id="PF02534">
    <property type="entry name" value="T4SS-DNA_transf"/>
    <property type="match status" value="1"/>
</dbReference>
<keyword evidence="6 8" id="KW-0472">Membrane</keyword>
<comment type="subcellular location">
    <subcellularLocation>
        <location evidence="1">Cell membrane</location>
        <topology evidence="1">Multi-pass membrane protein</topology>
    </subcellularLocation>
</comment>
<dbReference type="InterPro" id="IPR027417">
    <property type="entry name" value="P-loop_NTPase"/>
</dbReference>
<feature type="region of interest" description="Disordered" evidence="7">
    <location>
        <begin position="1"/>
        <end position="25"/>
    </location>
</feature>
<comment type="similarity">
    <text evidence="2">Belongs to the VirD4/TraG family.</text>
</comment>
<dbReference type="SUPFAM" id="SSF52540">
    <property type="entry name" value="P-loop containing nucleoside triphosphate hydrolases"/>
    <property type="match status" value="1"/>
</dbReference>
<evidence type="ECO:0000256" key="3">
    <source>
        <dbReference type="ARBA" id="ARBA00022475"/>
    </source>
</evidence>
<dbReference type="GO" id="GO:0005886">
    <property type="term" value="C:plasma membrane"/>
    <property type="evidence" value="ECO:0007669"/>
    <property type="project" value="UniProtKB-SubCell"/>
</dbReference>
<evidence type="ECO:0000256" key="2">
    <source>
        <dbReference type="ARBA" id="ARBA00008806"/>
    </source>
</evidence>
<name>A0A2S9J9P5_9HYPH</name>
<dbReference type="PANTHER" id="PTHR37937">
    <property type="entry name" value="CONJUGATIVE TRANSFER: DNA TRANSPORT"/>
    <property type="match status" value="1"/>
</dbReference>
<evidence type="ECO:0000256" key="8">
    <source>
        <dbReference type="SAM" id="Phobius"/>
    </source>
</evidence>
<proteinExistence type="inferred from homology"/>
<comment type="caution">
    <text evidence="9">The sequence shown here is derived from an EMBL/GenBank/DDBJ whole genome shotgun (WGS) entry which is preliminary data.</text>
</comment>
<dbReference type="EMBL" id="PVBT01000012">
    <property type="protein sequence ID" value="PRD49518.1"/>
    <property type="molecule type" value="Genomic_DNA"/>
</dbReference>
<feature type="compositionally biased region" description="Polar residues" evidence="7">
    <location>
        <begin position="1"/>
        <end position="12"/>
    </location>
</feature>
<organism evidence="9 10">
    <name type="scientific">Phyllobacterium myrsinacearum</name>
    <dbReference type="NCBI Taxonomy" id="28101"/>
    <lineage>
        <taxon>Bacteria</taxon>
        <taxon>Pseudomonadati</taxon>
        <taxon>Pseudomonadota</taxon>
        <taxon>Alphaproteobacteria</taxon>
        <taxon>Hyphomicrobiales</taxon>
        <taxon>Phyllobacteriaceae</taxon>
        <taxon>Phyllobacterium</taxon>
    </lineage>
</organism>
<dbReference type="InterPro" id="IPR051539">
    <property type="entry name" value="T4SS-coupling_protein"/>
</dbReference>
<keyword evidence="3" id="KW-1003">Cell membrane</keyword>
<evidence type="ECO:0000256" key="5">
    <source>
        <dbReference type="ARBA" id="ARBA00022989"/>
    </source>
</evidence>
<dbReference type="PANTHER" id="PTHR37937:SF1">
    <property type="entry name" value="CONJUGATIVE TRANSFER: DNA TRANSPORT"/>
    <property type="match status" value="1"/>
</dbReference>
<keyword evidence="10" id="KW-1185">Reference proteome</keyword>
<evidence type="ECO:0000256" key="4">
    <source>
        <dbReference type="ARBA" id="ARBA00022692"/>
    </source>
</evidence>
<sequence>MRSTAMANANTPDSRRNHSGARRPVRSDRWWKSPAATLILALLAAVALWLGIFAVLRDIAMPPSAGDARRFLTLAARRESLGLLVLSLILAAPLMFAVLTQWMLMRGRTISRSLLYHMHIRSTRRLVQCVAIAQCLSLTAVAVYFVTFYCAATMFERRVELARYLSARPLAMATLPFASRMAASPSVRKATLLAGLSALASLCIPIGLAVYRRRRLIYGNARLATLTDAADFGLRRRRGVVLGRQRGRLLIDDSDRHVLVIGSPGQGKSRSLVIPSIMRFGGSMFILDFGGELHREMSGWLGANGYRIYVIAPGKIETDCFNPFDFVSSDPVQRITDLQKLAMMIMPERIRSDASDFWEESARILLTALMAFVIECPDTRKSLGELHRILGAMPEEHVVVAQLLKKYRHQLSDATCMQLEKFCGRHDKLAEGIAAEIAAKIDVLQNRNLEAMFAATTVPLAAIRNRKMAIFLDVDMQTVRVFERFVSLIIETTMDVLVRQGPLRDGQHDVMVMLDEFGNAGRLDTILTQAPLMRKYGIRFVLTLQDSAQLERLYQKPGREIIAGASTLTLYMNFQNPRDALHVAAIAGKTTDWLPTSSYSYRHGRRDRQVSMLPVQRELLSVADLMLLKPEEAILHVAGAPIFKLNKIDGGNDPRFCDCARYPAVSRPRMTIVETRDMARKSASHPHGALVYLSNLDGLRLRLGLQSPLLGTDGGWPHRPGGGQGELFGNQTAVVHRSSSARGEAESGAKAGFRQAVADHWAASDHWPDGLPFADPAAIEAALLALLDEVRPSIPPQAAEAFRTLEEAVSNPLQDDDDKAM</sequence>
<accession>A0A2S9J9P5</accession>
<dbReference type="Proteomes" id="UP000238563">
    <property type="component" value="Unassembled WGS sequence"/>
</dbReference>
<feature type="transmembrane region" description="Helical" evidence="8">
    <location>
        <begin position="81"/>
        <end position="105"/>
    </location>
</feature>
<evidence type="ECO:0000256" key="1">
    <source>
        <dbReference type="ARBA" id="ARBA00004651"/>
    </source>
</evidence>
<evidence type="ECO:0000313" key="10">
    <source>
        <dbReference type="Proteomes" id="UP000238563"/>
    </source>
</evidence>
<evidence type="ECO:0000256" key="6">
    <source>
        <dbReference type="ARBA" id="ARBA00023136"/>
    </source>
</evidence>
<keyword evidence="5 8" id="KW-1133">Transmembrane helix</keyword>
<dbReference type="AlphaFoldDB" id="A0A2S9J9P5"/>
<dbReference type="OrthoDB" id="9759295at2"/>
<evidence type="ECO:0000256" key="7">
    <source>
        <dbReference type="SAM" id="MobiDB-lite"/>
    </source>
</evidence>
<dbReference type="InterPro" id="IPR003688">
    <property type="entry name" value="TraG/VirD4"/>
</dbReference>
<reference evidence="9 10" key="1">
    <citation type="submission" date="2018-02" db="EMBL/GenBank/DDBJ databases">
        <title>The draft genome of Phyllobacterium myrsinacearum DSM5892.</title>
        <authorList>
            <person name="Li L."/>
            <person name="Liu L."/>
            <person name="Zhang X."/>
            <person name="Wang T."/>
        </authorList>
    </citation>
    <scope>NUCLEOTIDE SEQUENCE [LARGE SCALE GENOMIC DNA]</scope>
    <source>
        <strain evidence="9 10">DSM 5892</strain>
    </source>
</reference>
<dbReference type="Gene3D" id="3.40.50.300">
    <property type="entry name" value="P-loop containing nucleotide triphosphate hydrolases"/>
    <property type="match status" value="1"/>
</dbReference>
<protein>
    <submittedName>
        <fullName evidence="9">Conjugal transfer protein TraG</fullName>
    </submittedName>
</protein>
<dbReference type="CDD" id="cd01127">
    <property type="entry name" value="TrwB_TraG_TraD_VirD4"/>
    <property type="match status" value="2"/>
</dbReference>
<keyword evidence="4 8" id="KW-0812">Transmembrane</keyword>
<gene>
    <name evidence="9" type="ORF">C5750_25905</name>
</gene>
<evidence type="ECO:0000313" key="9">
    <source>
        <dbReference type="EMBL" id="PRD49518.1"/>
    </source>
</evidence>